<dbReference type="InterPro" id="IPR016181">
    <property type="entry name" value="Acyl_CoA_acyltransferase"/>
</dbReference>
<sequence>MTLSLRPAQAADIDAVGALHYDSRIAAYRDFVPLAGLSALSPESLTAWWRERFAYESDTHRLTVAVDDGQTVGFSYVGPEEYHEADVGQLYAIHLDPAAQGRGIGRALMVDALETMRHKGWDRVVLWVLEGNAHARRFYERGGWRPDGREREELMGVAPTRQLRYERRSWLGESA</sequence>
<name>A0A1H3MC67_9ACTN</name>
<gene>
    <name evidence="4" type="ORF">SAMN05421684_1283</name>
</gene>
<evidence type="ECO:0000313" key="4">
    <source>
        <dbReference type="EMBL" id="SDY73615.1"/>
    </source>
</evidence>
<dbReference type="Gene3D" id="3.40.630.30">
    <property type="match status" value="1"/>
</dbReference>
<dbReference type="GO" id="GO:0016747">
    <property type="term" value="F:acyltransferase activity, transferring groups other than amino-acyl groups"/>
    <property type="evidence" value="ECO:0007669"/>
    <property type="project" value="InterPro"/>
</dbReference>
<evidence type="ECO:0000256" key="1">
    <source>
        <dbReference type="ARBA" id="ARBA00022679"/>
    </source>
</evidence>
<evidence type="ECO:0000259" key="3">
    <source>
        <dbReference type="PROSITE" id="PS51186"/>
    </source>
</evidence>
<dbReference type="RefSeq" id="WP_090788300.1">
    <property type="nucleotide sequence ID" value="NZ_BOND01000017.1"/>
</dbReference>
<dbReference type="OrthoDB" id="5243635at2"/>
<dbReference type="AlphaFoldDB" id="A0A1H3MC67"/>
<dbReference type="SUPFAM" id="SSF55729">
    <property type="entry name" value="Acyl-CoA N-acyltransferases (Nat)"/>
    <property type="match status" value="1"/>
</dbReference>
<keyword evidence="5" id="KW-1185">Reference proteome</keyword>
<dbReference type="InterPro" id="IPR000182">
    <property type="entry name" value="GNAT_dom"/>
</dbReference>
<dbReference type="PROSITE" id="PS51186">
    <property type="entry name" value="GNAT"/>
    <property type="match status" value="1"/>
</dbReference>
<dbReference type="Pfam" id="PF00583">
    <property type="entry name" value="Acetyltransf_1"/>
    <property type="match status" value="1"/>
</dbReference>
<dbReference type="Proteomes" id="UP000199632">
    <property type="component" value="Unassembled WGS sequence"/>
</dbReference>
<keyword evidence="2 4" id="KW-0012">Acyltransferase</keyword>
<dbReference type="PANTHER" id="PTHR43877:SF2">
    <property type="entry name" value="AMINOALKYLPHOSPHONATE N-ACETYLTRANSFERASE-RELATED"/>
    <property type="match status" value="1"/>
</dbReference>
<dbReference type="InterPro" id="IPR050832">
    <property type="entry name" value="Bact_Acetyltransf"/>
</dbReference>
<feature type="domain" description="N-acetyltransferase" evidence="3">
    <location>
        <begin position="3"/>
        <end position="164"/>
    </location>
</feature>
<accession>A0A1H3MC67</accession>
<dbReference type="PANTHER" id="PTHR43877">
    <property type="entry name" value="AMINOALKYLPHOSPHONATE N-ACETYLTRANSFERASE-RELATED-RELATED"/>
    <property type="match status" value="1"/>
</dbReference>
<dbReference type="EMBL" id="FNQB01000001">
    <property type="protein sequence ID" value="SDY73615.1"/>
    <property type="molecule type" value="Genomic_DNA"/>
</dbReference>
<reference evidence="5" key="1">
    <citation type="submission" date="2016-10" db="EMBL/GenBank/DDBJ databases">
        <authorList>
            <person name="Varghese N."/>
            <person name="Submissions S."/>
        </authorList>
    </citation>
    <scope>NUCLEOTIDE SEQUENCE [LARGE SCALE GENOMIC DNA]</scope>
    <source>
        <strain evidence="5">DSM 44718</strain>
    </source>
</reference>
<keyword evidence="1 4" id="KW-0808">Transferase</keyword>
<dbReference type="STRING" id="137265.SAMN05421684_1283"/>
<protein>
    <submittedName>
        <fullName evidence="4">L-amino acid N-acyltransferase YncA</fullName>
    </submittedName>
</protein>
<evidence type="ECO:0000256" key="2">
    <source>
        <dbReference type="ARBA" id="ARBA00023315"/>
    </source>
</evidence>
<proteinExistence type="predicted"/>
<evidence type="ECO:0000313" key="5">
    <source>
        <dbReference type="Proteomes" id="UP000199632"/>
    </source>
</evidence>
<dbReference type="CDD" id="cd04301">
    <property type="entry name" value="NAT_SF"/>
    <property type="match status" value="1"/>
</dbReference>
<organism evidence="4 5">
    <name type="scientific">Asanoa ishikariensis</name>
    <dbReference type="NCBI Taxonomy" id="137265"/>
    <lineage>
        <taxon>Bacteria</taxon>
        <taxon>Bacillati</taxon>
        <taxon>Actinomycetota</taxon>
        <taxon>Actinomycetes</taxon>
        <taxon>Micromonosporales</taxon>
        <taxon>Micromonosporaceae</taxon>
        <taxon>Asanoa</taxon>
    </lineage>
</organism>